<evidence type="ECO:0000256" key="7">
    <source>
        <dbReference type="HAMAP-Rule" id="MF_01208"/>
    </source>
</evidence>
<feature type="domain" description="Phosphoribosyltransferase" evidence="8">
    <location>
        <begin position="56"/>
        <end position="148"/>
    </location>
</feature>
<dbReference type="InterPro" id="IPR000836">
    <property type="entry name" value="PRTase_dom"/>
</dbReference>
<dbReference type="Pfam" id="PF00156">
    <property type="entry name" value="Pribosyltran"/>
    <property type="match status" value="1"/>
</dbReference>
<comment type="subunit">
    <text evidence="7">Homodimer.</text>
</comment>
<reference evidence="9 10" key="1">
    <citation type="journal article" date="2016" name="Nat. Commun.">
        <title>Thousands of microbial genomes shed light on interconnected biogeochemical processes in an aquifer system.</title>
        <authorList>
            <person name="Anantharaman K."/>
            <person name="Brown C.T."/>
            <person name="Hug L.A."/>
            <person name="Sharon I."/>
            <person name="Castelle C.J."/>
            <person name="Probst A.J."/>
            <person name="Thomas B.C."/>
            <person name="Singh A."/>
            <person name="Wilkins M.J."/>
            <person name="Karaoz U."/>
            <person name="Brodie E.L."/>
            <person name="Williams K.H."/>
            <person name="Hubbard S.S."/>
            <person name="Banfield J.F."/>
        </authorList>
    </citation>
    <scope>NUCLEOTIDE SEQUENCE [LARGE SCALE GENOMIC DNA]</scope>
</reference>
<feature type="binding site" description="in other chain" evidence="7">
    <location>
        <begin position="113"/>
        <end position="121"/>
    </location>
    <ligand>
        <name>5-phospho-alpha-D-ribose 1-diphosphate</name>
        <dbReference type="ChEBI" id="CHEBI:58017"/>
        <note>ligand shared between dimeric partners</note>
    </ligand>
</feature>
<keyword evidence="5 7" id="KW-0460">Magnesium</keyword>
<evidence type="ECO:0000256" key="2">
    <source>
        <dbReference type="ARBA" id="ARBA00011971"/>
    </source>
</evidence>
<dbReference type="HAMAP" id="MF_01208">
    <property type="entry name" value="PyrE"/>
    <property type="match status" value="1"/>
</dbReference>
<dbReference type="PANTHER" id="PTHR19278:SF9">
    <property type="entry name" value="URIDINE 5'-MONOPHOSPHATE SYNTHASE"/>
    <property type="match status" value="1"/>
</dbReference>
<comment type="function">
    <text evidence="7">Catalyzes the transfer of a ribosyl phosphate group from 5-phosphoribose 1-diphosphate to orotate, leading to the formation of orotidine monophosphate (OMP).</text>
</comment>
<gene>
    <name evidence="7" type="primary">pyrE</name>
    <name evidence="9" type="ORF">A2Y62_14175</name>
</gene>
<comment type="caution">
    <text evidence="9">The sequence shown here is derived from an EMBL/GenBank/DDBJ whole genome shotgun (WGS) entry which is preliminary data.</text>
</comment>
<dbReference type="GO" id="GO:0019856">
    <property type="term" value="P:pyrimidine nucleobase biosynthetic process"/>
    <property type="evidence" value="ECO:0007669"/>
    <property type="project" value="InterPro"/>
</dbReference>
<dbReference type="AlphaFoldDB" id="A0A1F5VH62"/>
<keyword evidence="4 7" id="KW-0808">Transferase</keyword>
<organism evidence="9 10">
    <name type="scientific">Candidatus Fischerbacteria bacterium RBG_13_37_8</name>
    <dbReference type="NCBI Taxonomy" id="1817863"/>
    <lineage>
        <taxon>Bacteria</taxon>
        <taxon>Candidatus Fischeribacteriota</taxon>
    </lineage>
</organism>
<evidence type="ECO:0000313" key="10">
    <source>
        <dbReference type="Proteomes" id="UP000178943"/>
    </source>
</evidence>
<evidence type="ECO:0000256" key="4">
    <source>
        <dbReference type="ARBA" id="ARBA00022679"/>
    </source>
</evidence>
<comment type="catalytic activity">
    <reaction evidence="7">
        <text>orotidine 5'-phosphate + diphosphate = orotate + 5-phospho-alpha-D-ribose 1-diphosphate</text>
        <dbReference type="Rhea" id="RHEA:10380"/>
        <dbReference type="ChEBI" id="CHEBI:30839"/>
        <dbReference type="ChEBI" id="CHEBI:33019"/>
        <dbReference type="ChEBI" id="CHEBI:57538"/>
        <dbReference type="ChEBI" id="CHEBI:58017"/>
        <dbReference type="EC" id="2.4.2.10"/>
    </reaction>
</comment>
<evidence type="ECO:0000313" key="9">
    <source>
        <dbReference type="EMBL" id="OGF62261.1"/>
    </source>
</evidence>
<evidence type="ECO:0000256" key="5">
    <source>
        <dbReference type="ARBA" id="ARBA00022842"/>
    </source>
</evidence>
<dbReference type="GO" id="GO:0044205">
    <property type="term" value="P:'de novo' UMP biosynthetic process"/>
    <property type="evidence" value="ECO:0007669"/>
    <property type="project" value="UniProtKB-UniRule"/>
</dbReference>
<comment type="pathway">
    <text evidence="1 7">Pyrimidine metabolism; UMP biosynthesis via de novo pathway; UMP from orotate: step 1/2.</text>
</comment>
<dbReference type="EC" id="2.4.2.10" evidence="2 7"/>
<dbReference type="SUPFAM" id="SSF53271">
    <property type="entry name" value="PRTase-like"/>
    <property type="match status" value="1"/>
</dbReference>
<dbReference type="InterPro" id="IPR023031">
    <property type="entry name" value="OPRT"/>
</dbReference>
<protein>
    <recommendedName>
        <fullName evidence="2 7">Orotate phosphoribosyltransferase</fullName>
        <shortName evidence="7">OPRT</shortName>
        <shortName evidence="7">OPRTase</shortName>
        <ecNumber evidence="2 7">2.4.2.10</ecNumber>
    </recommendedName>
</protein>
<evidence type="ECO:0000256" key="3">
    <source>
        <dbReference type="ARBA" id="ARBA00022676"/>
    </source>
</evidence>
<dbReference type="Gene3D" id="3.40.50.2020">
    <property type="match status" value="1"/>
</dbReference>
<evidence type="ECO:0000259" key="8">
    <source>
        <dbReference type="Pfam" id="PF00156"/>
    </source>
</evidence>
<keyword evidence="6 7" id="KW-0665">Pyrimidine biosynthesis</keyword>
<dbReference type="GO" id="GO:0004588">
    <property type="term" value="F:orotate phosphoribosyltransferase activity"/>
    <property type="evidence" value="ECO:0007669"/>
    <property type="project" value="UniProtKB-UniRule"/>
</dbReference>
<dbReference type="GO" id="GO:0000287">
    <property type="term" value="F:magnesium ion binding"/>
    <property type="evidence" value="ECO:0007669"/>
    <property type="project" value="UniProtKB-UniRule"/>
</dbReference>
<dbReference type="InterPro" id="IPR006273">
    <property type="entry name" value="Orotate_PRibTrfase_bac"/>
</dbReference>
<dbReference type="NCBIfam" id="TIGR01367">
    <property type="entry name" value="pyrE_Therm"/>
    <property type="match status" value="1"/>
</dbReference>
<comment type="similarity">
    <text evidence="7">Belongs to the purine/pyrimidine phosphoribosyltransferase family. PyrE subfamily.</text>
</comment>
<dbReference type="CDD" id="cd06223">
    <property type="entry name" value="PRTases_typeI"/>
    <property type="match status" value="1"/>
</dbReference>
<comment type="caution">
    <text evidence="7">Lacks conserved residue(s) required for the propagation of feature annotation.</text>
</comment>
<feature type="binding site" evidence="7">
    <location>
        <position position="145"/>
    </location>
    <ligand>
        <name>orotate</name>
        <dbReference type="ChEBI" id="CHEBI:30839"/>
    </ligand>
</feature>
<dbReference type="UniPathway" id="UPA00070">
    <property type="reaction ID" value="UER00119"/>
</dbReference>
<dbReference type="PANTHER" id="PTHR19278">
    <property type="entry name" value="OROTATE PHOSPHORIBOSYLTRANSFERASE"/>
    <property type="match status" value="1"/>
</dbReference>
<dbReference type="InterPro" id="IPR029057">
    <property type="entry name" value="PRTase-like"/>
</dbReference>
<evidence type="ECO:0000256" key="6">
    <source>
        <dbReference type="ARBA" id="ARBA00022975"/>
    </source>
</evidence>
<dbReference type="STRING" id="1817863.A2Y62_14175"/>
<accession>A0A1F5VH62</accession>
<feature type="binding site" evidence="7">
    <location>
        <position position="117"/>
    </location>
    <ligand>
        <name>orotate</name>
        <dbReference type="ChEBI" id="CHEBI:30839"/>
    </ligand>
</feature>
<proteinExistence type="inferred from homology"/>
<dbReference type="EMBL" id="MFGW01000183">
    <property type="protein sequence ID" value="OGF62261.1"/>
    <property type="molecule type" value="Genomic_DNA"/>
</dbReference>
<dbReference type="Proteomes" id="UP000178943">
    <property type="component" value="Unassembled WGS sequence"/>
</dbReference>
<evidence type="ECO:0000256" key="1">
    <source>
        <dbReference type="ARBA" id="ARBA00004889"/>
    </source>
</evidence>
<keyword evidence="3 7" id="KW-0328">Glycosyltransferase</keyword>
<sequence>MSKDFLALLKEKGAYLEGHFKLSSGLHSGAYVQCARVLQYPDVAYDLGAYLGEQFKGNRIDVVLSPALGGILIGHEVARELGCRCVFGERENDSMKLRRGFEIYEGEHCLIVEDVITTGKATREMWDIVVNNKGTVAGVGCIVNRSEGFSVSVPLFHIVRLKIENYQPEQCPMCQKNEPITSPGSRWGKK</sequence>
<name>A0A1F5VH62_9BACT</name>
<comment type="cofactor">
    <cofactor evidence="7">
        <name>Mg(2+)</name>
        <dbReference type="ChEBI" id="CHEBI:18420"/>
    </cofactor>
</comment>